<accession>A0AAD5R1E1</accession>
<dbReference type="Gene3D" id="2.40.70.10">
    <property type="entry name" value="Acid Proteases"/>
    <property type="match status" value="1"/>
</dbReference>
<evidence type="ECO:0000256" key="2">
    <source>
        <dbReference type="PIRSR" id="PIRSR601461-2"/>
    </source>
</evidence>
<dbReference type="Proteomes" id="UP001196413">
    <property type="component" value="Unassembled WGS sequence"/>
</dbReference>
<gene>
    <name evidence="4" type="primary">ASP-1_14</name>
    <name evidence="4" type="ORF">KIN20_028842</name>
</gene>
<dbReference type="InterPro" id="IPR001461">
    <property type="entry name" value="Aspartic_peptidase_A1"/>
</dbReference>
<evidence type="ECO:0000259" key="3">
    <source>
        <dbReference type="PROSITE" id="PS51767"/>
    </source>
</evidence>
<proteinExistence type="inferred from homology"/>
<dbReference type="InterPro" id="IPR021109">
    <property type="entry name" value="Peptidase_aspartic_dom_sf"/>
</dbReference>
<dbReference type="PANTHER" id="PTHR47966:SF8">
    <property type="entry name" value="ASPARTIC PROTEASE 1-RELATED"/>
    <property type="match status" value="1"/>
</dbReference>
<protein>
    <submittedName>
        <fullName evidence="4">Inositol hexakisphosphate and diphosphoinositol-pentakisphosphate kinase</fullName>
    </submittedName>
</protein>
<keyword evidence="5" id="KW-1185">Reference proteome</keyword>
<dbReference type="InterPro" id="IPR033121">
    <property type="entry name" value="PEPTIDASE_A1"/>
</dbReference>
<evidence type="ECO:0000313" key="4">
    <source>
        <dbReference type="EMBL" id="KAJ1367840.1"/>
    </source>
</evidence>
<keyword evidence="4" id="KW-0418">Kinase</keyword>
<dbReference type="PROSITE" id="PS51767">
    <property type="entry name" value="PEPTIDASE_A1"/>
    <property type="match status" value="1"/>
</dbReference>
<dbReference type="AlphaFoldDB" id="A0AAD5R1E1"/>
<organism evidence="4 5">
    <name type="scientific">Parelaphostrongylus tenuis</name>
    <name type="common">Meningeal worm</name>
    <dbReference type="NCBI Taxonomy" id="148309"/>
    <lineage>
        <taxon>Eukaryota</taxon>
        <taxon>Metazoa</taxon>
        <taxon>Ecdysozoa</taxon>
        <taxon>Nematoda</taxon>
        <taxon>Chromadorea</taxon>
        <taxon>Rhabditida</taxon>
        <taxon>Rhabditina</taxon>
        <taxon>Rhabditomorpha</taxon>
        <taxon>Strongyloidea</taxon>
        <taxon>Metastrongylidae</taxon>
        <taxon>Parelaphostrongylus</taxon>
    </lineage>
</organism>
<comment type="caution">
    <text evidence="4">The sequence shown here is derived from an EMBL/GenBank/DDBJ whole genome shotgun (WGS) entry which is preliminary data.</text>
</comment>
<dbReference type="EMBL" id="JAHQIW010006014">
    <property type="protein sequence ID" value="KAJ1367840.1"/>
    <property type="molecule type" value="Genomic_DNA"/>
</dbReference>
<feature type="disulfide bond" evidence="2">
    <location>
        <begin position="60"/>
        <end position="96"/>
    </location>
</feature>
<dbReference type="GO" id="GO:0004190">
    <property type="term" value="F:aspartic-type endopeptidase activity"/>
    <property type="evidence" value="ECO:0007669"/>
    <property type="project" value="InterPro"/>
</dbReference>
<evidence type="ECO:0000313" key="5">
    <source>
        <dbReference type="Proteomes" id="UP001196413"/>
    </source>
</evidence>
<dbReference type="Pfam" id="PF00026">
    <property type="entry name" value="Asp"/>
    <property type="match status" value="1"/>
</dbReference>
<dbReference type="PANTHER" id="PTHR47966">
    <property type="entry name" value="BETA-SITE APP-CLEAVING ENZYME, ISOFORM A-RELATED"/>
    <property type="match status" value="1"/>
</dbReference>
<comment type="similarity">
    <text evidence="1">Belongs to the peptidase A1 family.</text>
</comment>
<keyword evidence="2" id="KW-1015">Disulfide bond</keyword>
<dbReference type="GO" id="GO:0006508">
    <property type="term" value="P:proteolysis"/>
    <property type="evidence" value="ECO:0007669"/>
    <property type="project" value="InterPro"/>
</dbReference>
<name>A0AAD5R1E1_PARTN</name>
<reference evidence="4" key="1">
    <citation type="submission" date="2021-06" db="EMBL/GenBank/DDBJ databases">
        <title>Parelaphostrongylus tenuis whole genome reference sequence.</title>
        <authorList>
            <person name="Garwood T.J."/>
            <person name="Larsen P.A."/>
            <person name="Fountain-Jones N.M."/>
            <person name="Garbe J.R."/>
            <person name="Macchietto M.G."/>
            <person name="Kania S.A."/>
            <person name="Gerhold R.W."/>
            <person name="Richards J.E."/>
            <person name="Wolf T.M."/>
        </authorList>
    </citation>
    <scope>NUCLEOTIDE SEQUENCE</scope>
    <source>
        <strain evidence="4">MNPRO001-30</strain>
        <tissue evidence="4">Meninges</tissue>
    </source>
</reference>
<keyword evidence="4" id="KW-0808">Transferase</keyword>
<sequence>MGDNAGLITYGAIDNINCHSKAISDTGTSWLGAPLSIVNAVANLTDAQYDPDYEIYIVDCATGDTQPDLVFTINGVKYHVPPQKYIFKFASNPEKCAIALFSTKSGGFGPAWILGNTWIRSFCNIYDIGQKRTGFAEAIHSKI</sequence>
<feature type="domain" description="Peptidase A1" evidence="3">
    <location>
        <begin position="1"/>
        <end position="136"/>
    </location>
</feature>
<evidence type="ECO:0000256" key="1">
    <source>
        <dbReference type="ARBA" id="ARBA00007447"/>
    </source>
</evidence>
<dbReference type="GO" id="GO:0016301">
    <property type="term" value="F:kinase activity"/>
    <property type="evidence" value="ECO:0007669"/>
    <property type="project" value="UniProtKB-KW"/>
</dbReference>
<dbReference type="SUPFAM" id="SSF50630">
    <property type="entry name" value="Acid proteases"/>
    <property type="match status" value="1"/>
</dbReference>
<dbReference type="GO" id="GO:0005764">
    <property type="term" value="C:lysosome"/>
    <property type="evidence" value="ECO:0007669"/>
    <property type="project" value="TreeGrafter"/>
</dbReference>